<dbReference type="SMART" id="SM00228">
    <property type="entry name" value="PDZ"/>
    <property type="match status" value="1"/>
</dbReference>
<dbReference type="NCBIfam" id="TIGR00225">
    <property type="entry name" value="prc"/>
    <property type="match status" value="1"/>
</dbReference>
<dbReference type="CDD" id="cd07560">
    <property type="entry name" value="Peptidase_S41_CPP"/>
    <property type="match status" value="1"/>
</dbReference>
<keyword evidence="3 5" id="KW-0378">Hydrolase</keyword>
<dbReference type="InterPro" id="IPR001478">
    <property type="entry name" value="PDZ"/>
</dbReference>
<name>A0ABY1QLA3_9BACT</name>
<dbReference type="SUPFAM" id="SSF50156">
    <property type="entry name" value="PDZ domain-like"/>
    <property type="match status" value="1"/>
</dbReference>
<dbReference type="PROSITE" id="PS50106">
    <property type="entry name" value="PDZ"/>
    <property type="match status" value="1"/>
</dbReference>
<dbReference type="Pfam" id="PF00595">
    <property type="entry name" value="PDZ"/>
    <property type="match status" value="1"/>
</dbReference>
<dbReference type="Pfam" id="PF17804">
    <property type="entry name" value="TSP_NTD"/>
    <property type="match status" value="1"/>
</dbReference>
<dbReference type="PANTHER" id="PTHR32060:SF22">
    <property type="entry name" value="CARBOXYL-TERMINAL-PROCESSING PEPTIDASE 3, CHLOROPLASTIC"/>
    <property type="match status" value="1"/>
</dbReference>
<dbReference type="CDD" id="cd06782">
    <property type="entry name" value="cpPDZ_CPP-like"/>
    <property type="match status" value="1"/>
</dbReference>
<feature type="domain" description="PDZ" evidence="7">
    <location>
        <begin position="289"/>
        <end position="366"/>
    </location>
</feature>
<keyword evidence="2 5" id="KW-0645">Protease</keyword>
<keyword evidence="6" id="KW-0175">Coiled coil</keyword>
<proteinExistence type="inferred from homology"/>
<sequence>MSHRLARVPSHRLAHPFPVAGARDFTTGSRIAQTAKAAVLTALVATFSSGALVDTTTATAQDQATREVVPAGRPAVRPAAVPMPKPAPQDGVVSRLIAKLMPTEHVSGNELSDENSRRALDLYVEAFDPLKLYFLQSDVDQFHRYSTVLDDHVRAGNLDLAYYIFEQFTRRVDQRVETIRQLLAGDFDFTLDEDVIVDRDAAHYAKNSDEARDRWRRQLKLSLLDLKDADDPVVGQEARDQLMRRYDRYASRWKSTSSDDILEMFLTSVTNSYDPHSTYMSPATLEDFAISMSLNLDGIGASLGEKDGVTQVKQIIPGGAADNHGKLKPDDTIVSVGQGDSGEMVDIVEMPLKDVVKLIRGKAGTIVRLGVKPGGSGNLEVLKIVRARVQLEDSAARGKVIEHTLPNGGTMKLGYINLPSFYMDMESARRNEADFRSSTRDVARILEDFKTQNVGGVVLDLSRNGGGSLTEAISLTGLFIDQGPVVQVKDANGSVQKYDDDQLGTVWDGPLVVLTSKLSASASEILAGAIKDYRRGIVVGDPQTHGKGTVQTLMDIGKSLFRFKQANYGALKVTLQQFYLPDGESTQLEGVAADVVLPSLTAKMPVAEGDLKYALEHDRVNPARHNLYRMVPMDLVNNLRVNSSTRIAENDDFRDLMRRIELYVQQKDQATISINEDKFMKRRAELDAQKEDEKEELEQQFANKEIFIDTYYNQEVLNITHQYVDGLRAQNLARAN</sequence>
<dbReference type="SMART" id="SM00245">
    <property type="entry name" value="TSPc"/>
    <property type="match status" value="1"/>
</dbReference>
<dbReference type="Pfam" id="PF11818">
    <property type="entry name" value="DUF3340"/>
    <property type="match status" value="1"/>
</dbReference>
<evidence type="ECO:0000313" key="9">
    <source>
        <dbReference type="Proteomes" id="UP001158067"/>
    </source>
</evidence>
<evidence type="ECO:0000313" key="8">
    <source>
        <dbReference type="EMBL" id="SMP74306.1"/>
    </source>
</evidence>
<gene>
    <name evidence="8" type="ORF">SAMN06265222_117103</name>
</gene>
<dbReference type="Gene3D" id="2.30.42.10">
    <property type="match status" value="1"/>
</dbReference>
<dbReference type="SUPFAM" id="SSF52096">
    <property type="entry name" value="ClpP/crotonase"/>
    <property type="match status" value="1"/>
</dbReference>
<dbReference type="Pfam" id="PF03572">
    <property type="entry name" value="Peptidase_S41"/>
    <property type="match status" value="1"/>
</dbReference>
<accession>A0ABY1QLA3</accession>
<dbReference type="EMBL" id="FXUG01000017">
    <property type="protein sequence ID" value="SMP74306.1"/>
    <property type="molecule type" value="Genomic_DNA"/>
</dbReference>
<comment type="caution">
    <text evidence="8">The sequence shown here is derived from an EMBL/GenBank/DDBJ whole genome shotgun (WGS) entry which is preliminary data.</text>
</comment>
<dbReference type="InterPro" id="IPR036034">
    <property type="entry name" value="PDZ_sf"/>
</dbReference>
<evidence type="ECO:0000256" key="4">
    <source>
        <dbReference type="ARBA" id="ARBA00022825"/>
    </source>
</evidence>
<organism evidence="8 9">
    <name type="scientific">Neorhodopirellula lusitana</name>
    <dbReference type="NCBI Taxonomy" id="445327"/>
    <lineage>
        <taxon>Bacteria</taxon>
        <taxon>Pseudomonadati</taxon>
        <taxon>Planctomycetota</taxon>
        <taxon>Planctomycetia</taxon>
        <taxon>Pirellulales</taxon>
        <taxon>Pirellulaceae</taxon>
        <taxon>Neorhodopirellula</taxon>
    </lineage>
</organism>
<dbReference type="InterPro" id="IPR020992">
    <property type="entry name" value="Tail_Prtase_C"/>
</dbReference>
<protein>
    <submittedName>
        <fullName evidence="8">C-terminal processing peptidase-1. Serine peptidase. MEROPS family S41A</fullName>
    </submittedName>
</protein>
<dbReference type="InterPro" id="IPR004447">
    <property type="entry name" value="Peptidase_S41A"/>
</dbReference>
<reference evidence="8 9" key="1">
    <citation type="submission" date="2017-05" db="EMBL/GenBank/DDBJ databases">
        <authorList>
            <person name="Varghese N."/>
            <person name="Submissions S."/>
        </authorList>
    </citation>
    <scope>NUCLEOTIDE SEQUENCE [LARGE SCALE GENOMIC DNA]</scope>
    <source>
        <strain evidence="8 9">DSM 25457</strain>
    </source>
</reference>
<keyword evidence="9" id="KW-1185">Reference proteome</keyword>
<feature type="coiled-coil region" evidence="6">
    <location>
        <begin position="676"/>
        <end position="703"/>
    </location>
</feature>
<dbReference type="Gene3D" id="3.90.226.10">
    <property type="entry name" value="2-enoyl-CoA Hydratase, Chain A, domain 1"/>
    <property type="match status" value="1"/>
</dbReference>
<dbReference type="PANTHER" id="PTHR32060">
    <property type="entry name" value="TAIL-SPECIFIC PROTEASE"/>
    <property type="match status" value="1"/>
</dbReference>
<evidence type="ECO:0000256" key="3">
    <source>
        <dbReference type="ARBA" id="ARBA00022801"/>
    </source>
</evidence>
<dbReference type="RefSeq" id="WP_283434878.1">
    <property type="nucleotide sequence ID" value="NZ_FXUG01000017.1"/>
</dbReference>
<evidence type="ECO:0000256" key="6">
    <source>
        <dbReference type="SAM" id="Coils"/>
    </source>
</evidence>
<keyword evidence="4 5" id="KW-0720">Serine protease</keyword>
<evidence type="ECO:0000256" key="2">
    <source>
        <dbReference type="ARBA" id="ARBA00022670"/>
    </source>
</evidence>
<dbReference type="Proteomes" id="UP001158067">
    <property type="component" value="Unassembled WGS sequence"/>
</dbReference>
<evidence type="ECO:0000259" key="7">
    <source>
        <dbReference type="PROSITE" id="PS50106"/>
    </source>
</evidence>
<dbReference type="InterPro" id="IPR005151">
    <property type="entry name" value="Tail-specific_protease"/>
</dbReference>
<evidence type="ECO:0000256" key="1">
    <source>
        <dbReference type="ARBA" id="ARBA00009179"/>
    </source>
</evidence>
<evidence type="ECO:0000256" key="5">
    <source>
        <dbReference type="RuleBase" id="RU004404"/>
    </source>
</evidence>
<dbReference type="InterPro" id="IPR040573">
    <property type="entry name" value="TSP_N"/>
</dbReference>
<dbReference type="InterPro" id="IPR029045">
    <property type="entry name" value="ClpP/crotonase-like_dom_sf"/>
</dbReference>
<comment type="similarity">
    <text evidence="1 5">Belongs to the peptidase S41A family.</text>
</comment>